<name>A0A7S2APE4_9STRA</name>
<feature type="domain" description="Tyrosinase copper-binding" evidence="1">
    <location>
        <begin position="36"/>
        <end position="47"/>
    </location>
</feature>
<dbReference type="PROSITE" id="PS00018">
    <property type="entry name" value="EF_HAND_1"/>
    <property type="match status" value="1"/>
</dbReference>
<dbReference type="AlphaFoldDB" id="A0A7S2APE4"/>
<dbReference type="GO" id="GO:0016491">
    <property type="term" value="F:oxidoreductase activity"/>
    <property type="evidence" value="ECO:0007669"/>
    <property type="project" value="InterPro"/>
</dbReference>
<protein>
    <recommendedName>
        <fullName evidence="1">Tyrosinase copper-binding domain-containing protein</fullName>
    </recommendedName>
</protein>
<accession>A0A7S2APE4</accession>
<dbReference type="EMBL" id="HBGS01003936">
    <property type="protein sequence ID" value="CAD9373866.1"/>
    <property type="molecule type" value="Transcribed_RNA"/>
</dbReference>
<evidence type="ECO:0000313" key="2">
    <source>
        <dbReference type="EMBL" id="CAD9373866.1"/>
    </source>
</evidence>
<evidence type="ECO:0000259" key="1">
    <source>
        <dbReference type="PROSITE" id="PS00498"/>
    </source>
</evidence>
<dbReference type="InterPro" id="IPR018247">
    <property type="entry name" value="EF_Hand_1_Ca_BS"/>
</dbReference>
<dbReference type="InterPro" id="IPR002227">
    <property type="entry name" value="Tyrosinase_Cu-bd"/>
</dbReference>
<reference evidence="2" key="1">
    <citation type="submission" date="2021-01" db="EMBL/GenBank/DDBJ databases">
        <authorList>
            <person name="Corre E."/>
            <person name="Pelletier E."/>
            <person name="Niang G."/>
            <person name="Scheremetjew M."/>
            <person name="Finn R."/>
            <person name="Kale V."/>
            <person name="Holt S."/>
            <person name="Cochrane G."/>
            <person name="Meng A."/>
            <person name="Brown T."/>
            <person name="Cohen L."/>
        </authorList>
    </citation>
    <scope>NUCLEOTIDE SEQUENCE</scope>
    <source>
        <strain evidence="2">CCMP1381</strain>
    </source>
</reference>
<sequence length="222" mass="24409">MFTAVVSEEMRKGLITSMCSAGVKEGEQLESASPVDPVFWLIHPILDRMTTVKRLAALQDIPFGDFGSVSGFDDTEWIDYSFYSTDNYSCTGHGMHDAVLPHLPIPQRLIDVADSNGDGHLSNIEFWEGVDPVTGDGLDYVFDNFDWSHCSTNSLQATNNNTALSQILVSNGIFSGWSSEKVDSVKPGGIHPSQPVGEYHRQLVAFKDGIGRMPGRDLRLVK</sequence>
<dbReference type="PROSITE" id="PS00498">
    <property type="entry name" value="TYROSINASE_2"/>
    <property type="match status" value="1"/>
</dbReference>
<organism evidence="2">
    <name type="scientific">Octactis speculum</name>
    <dbReference type="NCBI Taxonomy" id="3111310"/>
    <lineage>
        <taxon>Eukaryota</taxon>
        <taxon>Sar</taxon>
        <taxon>Stramenopiles</taxon>
        <taxon>Ochrophyta</taxon>
        <taxon>Dictyochophyceae</taxon>
        <taxon>Dictyochales</taxon>
        <taxon>Dictyochaceae</taxon>
        <taxon>Octactis</taxon>
    </lineage>
</organism>
<proteinExistence type="predicted"/>
<gene>
    <name evidence="2" type="ORF">DSPE1174_LOCUS2031</name>
</gene>